<proteinExistence type="predicted"/>
<dbReference type="PROSITE" id="PS50181">
    <property type="entry name" value="FBOX"/>
    <property type="match status" value="1"/>
</dbReference>
<evidence type="ECO:0000313" key="4">
    <source>
        <dbReference type="Proteomes" id="UP001432027"/>
    </source>
</evidence>
<keyword evidence="4" id="KW-1185">Reference proteome</keyword>
<dbReference type="CDD" id="cd09917">
    <property type="entry name" value="F-box_SF"/>
    <property type="match status" value="1"/>
</dbReference>
<feature type="compositionally biased region" description="Basic and acidic residues" evidence="1">
    <location>
        <begin position="1"/>
        <end position="23"/>
    </location>
</feature>
<dbReference type="Gene3D" id="1.20.1280.50">
    <property type="match status" value="1"/>
</dbReference>
<accession>A0AAV5S8Q2</accession>
<dbReference type="EMBL" id="BTSX01000001">
    <property type="protein sequence ID" value="GMS78859.1"/>
    <property type="molecule type" value="Genomic_DNA"/>
</dbReference>
<organism evidence="3 4">
    <name type="scientific">Pristionchus entomophagus</name>
    <dbReference type="NCBI Taxonomy" id="358040"/>
    <lineage>
        <taxon>Eukaryota</taxon>
        <taxon>Metazoa</taxon>
        <taxon>Ecdysozoa</taxon>
        <taxon>Nematoda</taxon>
        <taxon>Chromadorea</taxon>
        <taxon>Rhabditida</taxon>
        <taxon>Rhabditina</taxon>
        <taxon>Diplogasteromorpha</taxon>
        <taxon>Diplogasteroidea</taxon>
        <taxon>Neodiplogasteridae</taxon>
        <taxon>Pristionchus</taxon>
    </lineage>
</organism>
<dbReference type="InterPro" id="IPR036047">
    <property type="entry name" value="F-box-like_dom_sf"/>
</dbReference>
<evidence type="ECO:0000256" key="1">
    <source>
        <dbReference type="SAM" id="MobiDB-lite"/>
    </source>
</evidence>
<feature type="region of interest" description="Disordered" evidence="1">
    <location>
        <begin position="403"/>
        <end position="429"/>
    </location>
</feature>
<feature type="domain" description="F-box" evidence="2">
    <location>
        <begin position="42"/>
        <end position="87"/>
    </location>
</feature>
<dbReference type="InterPro" id="IPR001810">
    <property type="entry name" value="F-box_dom"/>
</dbReference>
<feature type="non-terminal residue" evidence="3">
    <location>
        <position position="1"/>
    </location>
</feature>
<feature type="non-terminal residue" evidence="3">
    <location>
        <position position="429"/>
    </location>
</feature>
<dbReference type="Proteomes" id="UP001432027">
    <property type="component" value="Unassembled WGS sequence"/>
</dbReference>
<name>A0AAV5S8Q2_9BILA</name>
<dbReference type="AlphaFoldDB" id="A0AAV5S8Q2"/>
<dbReference type="SUPFAM" id="SSF81383">
    <property type="entry name" value="F-box domain"/>
    <property type="match status" value="1"/>
</dbReference>
<evidence type="ECO:0000313" key="3">
    <source>
        <dbReference type="EMBL" id="GMS78859.1"/>
    </source>
</evidence>
<feature type="compositionally biased region" description="Basic and acidic residues" evidence="1">
    <location>
        <begin position="407"/>
        <end position="416"/>
    </location>
</feature>
<sequence>RGQNRKRENNDVNEREKRKKNDDEDKPSEILPIEQAYDFGDEDYLSRLPNLCLLKIFTLLPRSDIYSMSLMNKRIRPITNDRSLDRIKCKGGKLAIFQTESGYGFRFMIKDRCKPLNAPTMYLYDICNADCSFRERKRTNSYHGEYSLCPYTTYPYYHDWPIPELFFVALHDLLRHREVHYMKIKQVPMNSSCLSDKLPVLLDGHNIGHALIDCNDMYDPVLEGNRKRYTQLMNSARKASMWIDSSTGSKVLINAETIVDIIESNLQEYHEDIAPHSDDVYAERFDLQESMVSRISRFDWLDAPAMTLDATRVAGLCKSYLDTREPSPRGSLGQWRFNTDQRLTDQIIIPHMQASDYEYNGPTPTVDHFIVSKMGDKIATLRLFDWTVDGQPLHEVQVRFRINASGEESKREKEGEELMDEEEEEEEEE</sequence>
<comment type="caution">
    <text evidence="3">The sequence shown here is derived from an EMBL/GenBank/DDBJ whole genome shotgun (WGS) entry which is preliminary data.</text>
</comment>
<reference evidence="3" key="1">
    <citation type="submission" date="2023-10" db="EMBL/GenBank/DDBJ databases">
        <title>Genome assembly of Pristionchus species.</title>
        <authorList>
            <person name="Yoshida K."/>
            <person name="Sommer R.J."/>
        </authorList>
    </citation>
    <scope>NUCLEOTIDE SEQUENCE</scope>
    <source>
        <strain evidence="3">RS0144</strain>
    </source>
</reference>
<evidence type="ECO:0000259" key="2">
    <source>
        <dbReference type="PROSITE" id="PS50181"/>
    </source>
</evidence>
<protein>
    <recommendedName>
        <fullName evidence="2">F-box domain-containing protein</fullName>
    </recommendedName>
</protein>
<feature type="compositionally biased region" description="Acidic residues" evidence="1">
    <location>
        <begin position="417"/>
        <end position="429"/>
    </location>
</feature>
<feature type="region of interest" description="Disordered" evidence="1">
    <location>
        <begin position="1"/>
        <end position="27"/>
    </location>
</feature>
<gene>
    <name evidence="3" type="ORF">PENTCL1PPCAC_1034</name>
</gene>